<protein>
    <submittedName>
        <fullName evidence="2">Lipoprotein YlaJ</fullName>
    </submittedName>
</protein>
<feature type="compositionally biased region" description="Acidic residues" evidence="1">
    <location>
        <begin position="176"/>
        <end position="189"/>
    </location>
</feature>
<dbReference type="GO" id="GO:0030435">
    <property type="term" value="P:sporulation resulting in formation of a cellular spore"/>
    <property type="evidence" value="ECO:0007669"/>
    <property type="project" value="InterPro"/>
</dbReference>
<dbReference type="EMBL" id="BMOS01000001">
    <property type="protein sequence ID" value="GGN49044.1"/>
    <property type="molecule type" value="Genomic_DNA"/>
</dbReference>
<gene>
    <name evidence="2" type="primary">ylaJ</name>
    <name evidence="2" type="ORF">GCM10007971_01340</name>
</gene>
<comment type="caution">
    <text evidence="2">The sequence shown here is derived from an EMBL/GenBank/DDBJ whole genome shotgun (WGS) entry which is preliminary data.</text>
</comment>
<feature type="region of interest" description="Disordered" evidence="1">
    <location>
        <begin position="162"/>
        <end position="197"/>
    </location>
</feature>
<organism evidence="2 3">
    <name type="scientific">Oceanobacillus indicireducens</name>
    <dbReference type="NCBI Taxonomy" id="1004261"/>
    <lineage>
        <taxon>Bacteria</taxon>
        <taxon>Bacillati</taxon>
        <taxon>Bacillota</taxon>
        <taxon>Bacilli</taxon>
        <taxon>Bacillales</taxon>
        <taxon>Bacillaceae</taxon>
        <taxon>Oceanobacillus</taxon>
    </lineage>
</organism>
<dbReference type="Pfam" id="PF09580">
    <property type="entry name" value="Spore_YhcN_YlaJ"/>
    <property type="match status" value="1"/>
</dbReference>
<name>A0A917XR09_9BACI</name>
<proteinExistence type="predicted"/>
<reference evidence="2" key="2">
    <citation type="submission" date="2020-09" db="EMBL/GenBank/DDBJ databases">
        <authorList>
            <person name="Sun Q."/>
            <person name="Ohkuma M."/>
        </authorList>
    </citation>
    <scope>NUCLEOTIDE SEQUENCE</scope>
    <source>
        <strain evidence="2">JCM 17251</strain>
    </source>
</reference>
<dbReference type="InterPro" id="IPR014247">
    <property type="entry name" value="Spore_lipoprot_YhcN/YlaJ"/>
</dbReference>
<keyword evidence="2" id="KW-0449">Lipoprotein</keyword>
<dbReference type="AlphaFoldDB" id="A0A917XR09"/>
<accession>A0A917XR09</accession>
<dbReference type="PROSITE" id="PS51257">
    <property type="entry name" value="PROKAR_LIPOPROTEIN"/>
    <property type="match status" value="1"/>
</dbReference>
<keyword evidence="3" id="KW-1185">Reference proteome</keyword>
<evidence type="ECO:0000313" key="2">
    <source>
        <dbReference type="EMBL" id="GGN49044.1"/>
    </source>
</evidence>
<dbReference type="Proteomes" id="UP000624041">
    <property type="component" value="Unassembled WGS sequence"/>
</dbReference>
<evidence type="ECO:0000313" key="3">
    <source>
        <dbReference type="Proteomes" id="UP000624041"/>
    </source>
</evidence>
<dbReference type="NCBIfam" id="TIGR02898">
    <property type="entry name" value="spore_YhcN_YlaJ"/>
    <property type="match status" value="1"/>
</dbReference>
<evidence type="ECO:0000256" key="1">
    <source>
        <dbReference type="SAM" id="MobiDB-lite"/>
    </source>
</evidence>
<sequence>MNIRKWGFLILCLAALYGCQGKDNAAQEETQPNNRFMQVENRNDTDDVQLTNTEIAEHLSNVANNVPGVNEASALVAGPYTVVAIDVEEDMDRSRVGTIKYSVSEALYHDPWGKTAVVVADADLMARVRGMGEQIQAGYPIQGIVDELSAIVGRAIPEFPVMDDLPQEQGDNKEMLDEEDKNELEEIENEQSHNRKE</sequence>
<reference evidence="2" key="1">
    <citation type="journal article" date="2014" name="Int. J. Syst. Evol. Microbiol.">
        <title>Complete genome sequence of Corynebacterium casei LMG S-19264T (=DSM 44701T), isolated from a smear-ripened cheese.</title>
        <authorList>
            <consortium name="US DOE Joint Genome Institute (JGI-PGF)"/>
            <person name="Walter F."/>
            <person name="Albersmeier A."/>
            <person name="Kalinowski J."/>
            <person name="Ruckert C."/>
        </authorList>
    </citation>
    <scope>NUCLEOTIDE SEQUENCE</scope>
    <source>
        <strain evidence="2">JCM 17251</strain>
    </source>
</reference>
<dbReference type="RefSeq" id="WP_188855616.1">
    <property type="nucleotide sequence ID" value="NZ_BMOS01000001.1"/>
</dbReference>
<dbReference type="InterPro" id="IPR019076">
    <property type="entry name" value="Spore_lipoprot_YhcN/YlaJ-like"/>
</dbReference>